<proteinExistence type="predicted"/>
<dbReference type="PRINTS" id="PR00436">
    <property type="entry name" value="INTERLEUKIN8"/>
</dbReference>
<evidence type="ECO:0000256" key="2">
    <source>
        <dbReference type="SAM" id="SignalP"/>
    </source>
</evidence>
<dbReference type="Ensembl" id="ENSDNVT00000001079.1">
    <property type="protein sequence ID" value="ENSDNVP00000000892.1"/>
    <property type="gene ID" value="ENSDNVG00000000673.1"/>
</dbReference>
<evidence type="ECO:0000313" key="4">
    <source>
        <dbReference type="Ensembl" id="ENSDNVP00000000892.1"/>
    </source>
</evidence>
<feature type="signal peptide" evidence="2">
    <location>
        <begin position="1"/>
        <end position="20"/>
    </location>
</feature>
<dbReference type="InterPro" id="IPR001089">
    <property type="entry name" value="Chemokine_CXC"/>
</dbReference>
<dbReference type="Pfam" id="PF00048">
    <property type="entry name" value="IL8"/>
    <property type="match status" value="1"/>
</dbReference>
<protein>
    <recommendedName>
        <fullName evidence="3">Chemokine interleukin-8-like domain-containing protein</fullName>
    </recommendedName>
</protein>
<sequence length="83" mass="9108">MDSKFVVVTFVLSLVLTAVSELPVHNTHSKFTPPKAIQNVKLNRGGPHCKNVENATTPKDGRQVCLEPTVPWLWLTVTAISAK</sequence>
<reference evidence="4" key="2">
    <citation type="submission" date="2025-09" db="UniProtKB">
        <authorList>
            <consortium name="Ensembl"/>
        </authorList>
    </citation>
    <scope>IDENTIFICATION</scope>
</reference>
<dbReference type="Gene3D" id="2.40.50.40">
    <property type="match status" value="1"/>
</dbReference>
<keyword evidence="5" id="KW-1185">Reference proteome</keyword>
<keyword evidence="2" id="KW-0732">Signal</keyword>
<dbReference type="PRINTS" id="PR00437">
    <property type="entry name" value="SMALLCYTKCXC"/>
</dbReference>
<dbReference type="GO" id="GO:0006955">
    <property type="term" value="P:immune response"/>
    <property type="evidence" value="ECO:0007669"/>
    <property type="project" value="InterPro"/>
</dbReference>
<dbReference type="InterPro" id="IPR036048">
    <property type="entry name" value="Interleukin_8-like_sf"/>
</dbReference>
<dbReference type="AlphaFoldDB" id="A0A8C4J2N8"/>
<organism evidence="4 5">
    <name type="scientific">Dromaius novaehollandiae</name>
    <name type="common">Emu</name>
    <dbReference type="NCBI Taxonomy" id="8790"/>
    <lineage>
        <taxon>Eukaryota</taxon>
        <taxon>Metazoa</taxon>
        <taxon>Chordata</taxon>
        <taxon>Craniata</taxon>
        <taxon>Vertebrata</taxon>
        <taxon>Euteleostomi</taxon>
        <taxon>Archelosauria</taxon>
        <taxon>Archosauria</taxon>
        <taxon>Dinosauria</taxon>
        <taxon>Saurischia</taxon>
        <taxon>Theropoda</taxon>
        <taxon>Coelurosauria</taxon>
        <taxon>Aves</taxon>
        <taxon>Palaeognathae</taxon>
        <taxon>Casuariiformes</taxon>
        <taxon>Dromaiidae</taxon>
        <taxon>Dromaius</taxon>
    </lineage>
</organism>
<evidence type="ECO:0000313" key="5">
    <source>
        <dbReference type="Proteomes" id="UP000694423"/>
    </source>
</evidence>
<dbReference type="SUPFAM" id="SSF54117">
    <property type="entry name" value="Interleukin 8-like chemokines"/>
    <property type="match status" value="1"/>
</dbReference>
<keyword evidence="1" id="KW-0202">Cytokine</keyword>
<dbReference type="GO" id="GO:0008009">
    <property type="term" value="F:chemokine activity"/>
    <property type="evidence" value="ECO:0007669"/>
    <property type="project" value="InterPro"/>
</dbReference>
<feature type="domain" description="Chemokine interleukin-8-like" evidence="3">
    <location>
        <begin position="27"/>
        <end position="73"/>
    </location>
</feature>
<evidence type="ECO:0000259" key="3">
    <source>
        <dbReference type="Pfam" id="PF00048"/>
    </source>
</evidence>
<reference evidence="4" key="1">
    <citation type="submission" date="2025-08" db="UniProtKB">
        <authorList>
            <consortium name="Ensembl"/>
        </authorList>
    </citation>
    <scope>IDENTIFICATION</scope>
</reference>
<evidence type="ECO:0000256" key="1">
    <source>
        <dbReference type="ARBA" id="ARBA00022514"/>
    </source>
</evidence>
<dbReference type="InterPro" id="IPR001811">
    <property type="entry name" value="Chemokine_IL8-like_dom"/>
</dbReference>
<name>A0A8C4J2N8_DRONO</name>
<feature type="chain" id="PRO_5034129944" description="Chemokine interleukin-8-like domain-containing protein" evidence="2">
    <location>
        <begin position="21"/>
        <end position="83"/>
    </location>
</feature>
<accession>A0A8C4J2N8</accession>
<dbReference type="GO" id="GO:0005615">
    <property type="term" value="C:extracellular space"/>
    <property type="evidence" value="ECO:0007669"/>
    <property type="project" value="UniProtKB-KW"/>
</dbReference>
<dbReference type="Proteomes" id="UP000694423">
    <property type="component" value="Unplaced"/>
</dbReference>